<dbReference type="GO" id="GO:0034599">
    <property type="term" value="P:cellular response to oxidative stress"/>
    <property type="evidence" value="ECO:0007669"/>
    <property type="project" value="TreeGrafter"/>
</dbReference>
<evidence type="ECO:0000256" key="3">
    <source>
        <dbReference type="ARBA" id="ARBA00023002"/>
    </source>
</evidence>
<comment type="similarity">
    <text evidence="1 5">Belongs to the glutathione peroxidase family.</text>
</comment>
<gene>
    <name evidence="6" type="ORF">GOB87_12730</name>
</gene>
<evidence type="ECO:0000313" key="6">
    <source>
        <dbReference type="EMBL" id="NHO54799.1"/>
    </source>
</evidence>
<organism evidence="6 7">
    <name type="scientific">Acetobacter estunensis</name>
    <dbReference type="NCBI Taxonomy" id="104097"/>
    <lineage>
        <taxon>Bacteria</taxon>
        <taxon>Pseudomonadati</taxon>
        <taxon>Pseudomonadota</taxon>
        <taxon>Alphaproteobacteria</taxon>
        <taxon>Acetobacterales</taxon>
        <taxon>Acetobacteraceae</taxon>
        <taxon>Acetobacter</taxon>
    </lineage>
</organism>
<dbReference type="AlphaFoldDB" id="A0A967B9H4"/>
<protein>
    <recommendedName>
        <fullName evidence="5">Glutathione peroxidase</fullName>
    </recommendedName>
</protein>
<reference evidence="6" key="1">
    <citation type="submission" date="2019-11" db="EMBL/GenBank/DDBJ databases">
        <title>Description of new Acetobacter species.</title>
        <authorList>
            <person name="Cleenwerck I."/>
            <person name="Sombolestani A.S."/>
        </authorList>
    </citation>
    <scope>NUCLEOTIDE SEQUENCE</scope>
    <source>
        <strain evidence="6">LMG 1626</strain>
    </source>
</reference>
<keyword evidence="2 5" id="KW-0575">Peroxidase</keyword>
<dbReference type="SUPFAM" id="SSF52833">
    <property type="entry name" value="Thioredoxin-like"/>
    <property type="match status" value="1"/>
</dbReference>
<evidence type="ECO:0000313" key="7">
    <source>
        <dbReference type="Proteomes" id="UP000597459"/>
    </source>
</evidence>
<dbReference type="PRINTS" id="PR01011">
    <property type="entry name" value="GLUTPROXDASE"/>
</dbReference>
<dbReference type="InterPro" id="IPR000889">
    <property type="entry name" value="Glutathione_peroxidase"/>
</dbReference>
<dbReference type="GO" id="GO:0004601">
    <property type="term" value="F:peroxidase activity"/>
    <property type="evidence" value="ECO:0007669"/>
    <property type="project" value="UniProtKB-KW"/>
</dbReference>
<feature type="active site" evidence="4">
    <location>
        <position position="36"/>
    </location>
</feature>
<dbReference type="Proteomes" id="UP000597459">
    <property type="component" value="Unassembled WGS sequence"/>
</dbReference>
<dbReference type="InterPro" id="IPR036249">
    <property type="entry name" value="Thioredoxin-like_sf"/>
</dbReference>
<dbReference type="InterPro" id="IPR029759">
    <property type="entry name" value="GPX_AS"/>
</dbReference>
<dbReference type="Gene3D" id="3.40.30.10">
    <property type="entry name" value="Glutaredoxin"/>
    <property type="match status" value="1"/>
</dbReference>
<dbReference type="PANTHER" id="PTHR11592">
    <property type="entry name" value="GLUTATHIONE PEROXIDASE"/>
    <property type="match status" value="1"/>
</dbReference>
<keyword evidence="3 5" id="KW-0560">Oxidoreductase</keyword>
<dbReference type="PROSITE" id="PS00460">
    <property type="entry name" value="GLUTATHIONE_PEROXID_1"/>
    <property type="match status" value="1"/>
</dbReference>
<dbReference type="PIRSF" id="PIRSF000303">
    <property type="entry name" value="Glutathion_perox"/>
    <property type="match status" value="1"/>
</dbReference>
<evidence type="ECO:0000256" key="4">
    <source>
        <dbReference type="PIRSR" id="PIRSR000303-1"/>
    </source>
</evidence>
<accession>A0A967B9H4</accession>
<evidence type="ECO:0000256" key="1">
    <source>
        <dbReference type="ARBA" id="ARBA00006926"/>
    </source>
</evidence>
<dbReference type="PANTHER" id="PTHR11592:SF78">
    <property type="entry name" value="GLUTATHIONE PEROXIDASE"/>
    <property type="match status" value="1"/>
</dbReference>
<evidence type="ECO:0000256" key="2">
    <source>
        <dbReference type="ARBA" id="ARBA00022559"/>
    </source>
</evidence>
<dbReference type="EMBL" id="WOTH01000033">
    <property type="protein sequence ID" value="NHO54799.1"/>
    <property type="molecule type" value="Genomic_DNA"/>
</dbReference>
<keyword evidence="7" id="KW-1185">Reference proteome</keyword>
<dbReference type="PROSITE" id="PS51355">
    <property type="entry name" value="GLUTATHIONE_PEROXID_3"/>
    <property type="match status" value="1"/>
</dbReference>
<comment type="caution">
    <text evidence="6">The sequence shown here is derived from an EMBL/GenBank/DDBJ whole genome shotgun (WGS) entry which is preliminary data.</text>
</comment>
<dbReference type="Pfam" id="PF00255">
    <property type="entry name" value="GSHPx"/>
    <property type="match status" value="1"/>
</dbReference>
<dbReference type="RefSeq" id="WP_166317525.1">
    <property type="nucleotide sequence ID" value="NZ_JAHRDV010000011.1"/>
</dbReference>
<evidence type="ECO:0000256" key="5">
    <source>
        <dbReference type="RuleBase" id="RU000499"/>
    </source>
</evidence>
<dbReference type="CDD" id="cd00340">
    <property type="entry name" value="GSH_Peroxidase"/>
    <property type="match status" value="1"/>
</dbReference>
<name>A0A967B9H4_9PROT</name>
<proteinExistence type="inferred from homology"/>
<sequence length="160" mass="17811">MPCAYDFSLPALTGGTVDFAGWKGKPLLIVNTASRCGFTPQYEGLQALWREMEGELVVVGVPSNDFGAQEPGSAADIETFCHRNYGVSFPMTEKCHVRGPQATPLFRWLAAEGGFFARPRWNFFKYLINRQGELTNWYSSLTPPSASRLRDAVARVLLED</sequence>